<organism evidence="1 2">
    <name type="scientific">Colletotrichum musicola</name>
    <dbReference type="NCBI Taxonomy" id="2175873"/>
    <lineage>
        <taxon>Eukaryota</taxon>
        <taxon>Fungi</taxon>
        <taxon>Dikarya</taxon>
        <taxon>Ascomycota</taxon>
        <taxon>Pezizomycotina</taxon>
        <taxon>Sordariomycetes</taxon>
        <taxon>Hypocreomycetidae</taxon>
        <taxon>Glomerellales</taxon>
        <taxon>Glomerellaceae</taxon>
        <taxon>Colletotrichum</taxon>
        <taxon>Colletotrichum orchidearum species complex</taxon>
    </lineage>
</organism>
<dbReference type="Proteomes" id="UP000639643">
    <property type="component" value="Unassembled WGS sequence"/>
</dbReference>
<comment type="caution">
    <text evidence="1">The sequence shown here is derived from an EMBL/GenBank/DDBJ whole genome shotgun (WGS) entry which is preliminary data.</text>
</comment>
<dbReference type="PANTHER" id="PTHR32251:SF15">
    <property type="entry name" value="3-OXO-5-ALPHA-STEROID 4-DEHYDROGENASE (DUF1295)"/>
    <property type="match status" value="1"/>
</dbReference>
<dbReference type="GO" id="GO:0016020">
    <property type="term" value="C:membrane"/>
    <property type="evidence" value="ECO:0007669"/>
    <property type="project" value="TreeGrafter"/>
</dbReference>
<dbReference type="AlphaFoldDB" id="A0A8H6MWR9"/>
<keyword evidence="2" id="KW-1185">Reference proteome</keyword>
<name>A0A8H6MWR9_9PEZI</name>
<dbReference type="Pfam" id="PF06966">
    <property type="entry name" value="DUF1295"/>
    <property type="match status" value="1"/>
</dbReference>
<reference evidence="1" key="1">
    <citation type="journal article" date="2020" name="Phytopathology">
        <title>Genome Sequence Resources of Colletotrichum truncatum, C. plurivorum, C. musicola, and C. sojae: Four Species Pathogenic to Soybean (Glycine max).</title>
        <authorList>
            <person name="Rogerio F."/>
            <person name="Boufleur T.R."/>
            <person name="Ciampi-Guillardi M."/>
            <person name="Sukno S.A."/>
            <person name="Thon M.R."/>
            <person name="Massola Junior N.S."/>
            <person name="Baroncelli R."/>
        </authorList>
    </citation>
    <scope>NUCLEOTIDE SEQUENCE</scope>
    <source>
        <strain evidence="1">LFN0074</strain>
    </source>
</reference>
<proteinExistence type="predicted"/>
<accession>A0A8H6MWR9</accession>
<dbReference type="Gene3D" id="1.20.120.1630">
    <property type="match status" value="1"/>
</dbReference>
<evidence type="ECO:0000313" key="1">
    <source>
        <dbReference type="EMBL" id="KAF6811847.1"/>
    </source>
</evidence>
<evidence type="ECO:0000313" key="2">
    <source>
        <dbReference type="Proteomes" id="UP000639643"/>
    </source>
</evidence>
<dbReference type="InterPro" id="IPR010721">
    <property type="entry name" value="UstE-like"/>
</dbReference>
<dbReference type="EMBL" id="WIGM01000805">
    <property type="protein sequence ID" value="KAF6811847.1"/>
    <property type="molecule type" value="Genomic_DNA"/>
</dbReference>
<sequence length="282" mass="31625">MLRDHPVGAAPLDVGILRNTVFPSLKLHSGLAVLTYAADRATDRLEIKNWLWPSGQGINAWWSAVGRHLVHGASLSSIWQSMNRTETLLLTGVTLWGGPLFYRVAERSLSRGHDDPRYEAGKSPAFWNKEFFTVYLPEAVFQTIISLPFTIPFRHQGIGTLLAPSPEWFNAAAVGLFSAGFALKVLADWQLSQFKRGDQDEKSVCKEGIWSLVRHPNYLGDALVHLSFPLLLYASGMLSSIERLGPLANYAFLRYIGGDRENEESQEARYLRNNPEKKLDLD</sequence>
<dbReference type="PANTHER" id="PTHR32251">
    <property type="entry name" value="3-OXO-5-ALPHA-STEROID 4-DEHYDROGENASE"/>
    <property type="match status" value="1"/>
</dbReference>
<gene>
    <name evidence="1" type="ORF">CMUS01_13186</name>
</gene>
<dbReference type="PROSITE" id="PS50244">
    <property type="entry name" value="S5A_REDUCTASE"/>
    <property type="match status" value="1"/>
</dbReference>
<protein>
    <submittedName>
        <fullName evidence="1">Duf1295 domain protein</fullName>
    </submittedName>
</protein>
<dbReference type="OrthoDB" id="67965at2759"/>